<dbReference type="AlphaFoldDB" id="X1UNS3"/>
<evidence type="ECO:0000313" key="2">
    <source>
        <dbReference type="EMBL" id="GAJ05257.1"/>
    </source>
</evidence>
<gene>
    <name evidence="2" type="ORF">S12H4_53833</name>
</gene>
<name>X1UNS3_9ZZZZ</name>
<comment type="caution">
    <text evidence="2">The sequence shown here is derived from an EMBL/GenBank/DDBJ whole genome shotgun (WGS) entry which is preliminary data.</text>
</comment>
<dbReference type="InterPro" id="IPR013783">
    <property type="entry name" value="Ig-like_fold"/>
</dbReference>
<dbReference type="Gene3D" id="2.60.40.10">
    <property type="entry name" value="Immunoglobulins"/>
    <property type="match status" value="2"/>
</dbReference>
<feature type="domain" description="IPT/TIG" evidence="1">
    <location>
        <begin position="81"/>
        <end position="153"/>
    </location>
</feature>
<protein>
    <recommendedName>
        <fullName evidence="1">IPT/TIG domain-containing protein</fullName>
    </recommendedName>
</protein>
<sequence length="232" mass="25381">DDVTVYEIVEGWVYLDDEGEFDATFTVPDELDDGEDEDDYEDVISGTYYVYLCYYLANTNTLAPRIRAYAEFTVIGGEIEIDPEDGPAGTEVEITGTDFSSEEDISIEYDGDEIDIEDGDDETDNDGEFLAVILIPESTAGDHTITVTVSGNEAEAEFTVEPEIFLDPLSGSANTTVSVSDTGFGRRQEVDIYFDTARLATATTSTSGSFATTLTVPELEADIYDVEVEDED</sequence>
<accession>X1UNS3</accession>
<dbReference type="EMBL" id="BARW01034335">
    <property type="protein sequence ID" value="GAJ05257.1"/>
    <property type="molecule type" value="Genomic_DNA"/>
</dbReference>
<feature type="non-terminal residue" evidence="2">
    <location>
        <position position="232"/>
    </location>
</feature>
<evidence type="ECO:0000259" key="1">
    <source>
        <dbReference type="Pfam" id="PF01833"/>
    </source>
</evidence>
<dbReference type="Pfam" id="PF01833">
    <property type="entry name" value="TIG"/>
    <property type="match status" value="1"/>
</dbReference>
<feature type="non-terminal residue" evidence="2">
    <location>
        <position position="1"/>
    </location>
</feature>
<reference evidence="2" key="1">
    <citation type="journal article" date="2014" name="Front. Microbiol.">
        <title>High frequency of phylogenetically diverse reductive dehalogenase-homologous genes in deep subseafloor sedimentary metagenomes.</title>
        <authorList>
            <person name="Kawai M."/>
            <person name="Futagami T."/>
            <person name="Toyoda A."/>
            <person name="Takaki Y."/>
            <person name="Nishi S."/>
            <person name="Hori S."/>
            <person name="Arai W."/>
            <person name="Tsubouchi T."/>
            <person name="Morono Y."/>
            <person name="Uchiyama I."/>
            <person name="Ito T."/>
            <person name="Fujiyama A."/>
            <person name="Inagaki F."/>
            <person name="Takami H."/>
        </authorList>
    </citation>
    <scope>NUCLEOTIDE SEQUENCE</scope>
    <source>
        <strain evidence="2">Expedition CK06-06</strain>
    </source>
</reference>
<dbReference type="InterPro" id="IPR002909">
    <property type="entry name" value="IPT_dom"/>
</dbReference>
<proteinExistence type="predicted"/>
<organism evidence="2">
    <name type="scientific">marine sediment metagenome</name>
    <dbReference type="NCBI Taxonomy" id="412755"/>
    <lineage>
        <taxon>unclassified sequences</taxon>
        <taxon>metagenomes</taxon>
        <taxon>ecological metagenomes</taxon>
    </lineage>
</organism>